<dbReference type="InterPro" id="IPR055411">
    <property type="entry name" value="LRR_FXL15/At3g58940/PEG3-like"/>
</dbReference>
<protein>
    <recommendedName>
        <fullName evidence="1">F-box/LRR-repeat protein 15/At3g58940/PEG3-like LRR domain-containing protein</fullName>
    </recommendedName>
</protein>
<dbReference type="InterPro" id="IPR036047">
    <property type="entry name" value="F-box-like_dom_sf"/>
</dbReference>
<keyword evidence="3" id="KW-1185">Reference proteome</keyword>
<dbReference type="Gene3D" id="3.80.10.10">
    <property type="entry name" value="Ribonuclease Inhibitor"/>
    <property type="match status" value="1"/>
</dbReference>
<name>A0ABR0X2B9_REHGL</name>
<dbReference type="InterPro" id="IPR032675">
    <property type="entry name" value="LRR_dom_sf"/>
</dbReference>
<dbReference type="EMBL" id="JABTTQ020000006">
    <property type="protein sequence ID" value="KAK6153818.1"/>
    <property type="molecule type" value="Genomic_DNA"/>
</dbReference>
<comment type="caution">
    <text evidence="2">The sequence shown here is derived from an EMBL/GenBank/DDBJ whole genome shotgun (WGS) entry which is preliminary data.</text>
</comment>
<dbReference type="PANTHER" id="PTHR31900:SF34">
    <property type="entry name" value="EMB|CAB62440.1-RELATED"/>
    <property type="match status" value="1"/>
</dbReference>
<organism evidence="2 3">
    <name type="scientific">Rehmannia glutinosa</name>
    <name type="common">Chinese foxglove</name>
    <dbReference type="NCBI Taxonomy" id="99300"/>
    <lineage>
        <taxon>Eukaryota</taxon>
        <taxon>Viridiplantae</taxon>
        <taxon>Streptophyta</taxon>
        <taxon>Embryophyta</taxon>
        <taxon>Tracheophyta</taxon>
        <taxon>Spermatophyta</taxon>
        <taxon>Magnoliopsida</taxon>
        <taxon>eudicotyledons</taxon>
        <taxon>Gunneridae</taxon>
        <taxon>Pentapetalae</taxon>
        <taxon>asterids</taxon>
        <taxon>lamiids</taxon>
        <taxon>Lamiales</taxon>
        <taxon>Orobanchaceae</taxon>
        <taxon>Rehmannieae</taxon>
        <taxon>Rehmannia</taxon>
    </lineage>
</organism>
<evidence type="ECO:0000259" key="1">
    <source>
        <dbReference type="Pfam" id="PF24758"/>
    </source>
</evidence>
<accession>A0ABR0X2B9</accession>
<reference evidence="2 3" key="1">
    <citation type="journal article" date="2021" name="Comput. Struct. Biotechnol. J.">
        <title>De novo genome assembly of the potent medicinal plant Rehmannia glutinosa using nanopore technology.</title>
        <authorList>
            <person name="Ma L."/>
            <person name="Dong C."/>
            <person name="Song C."/>
            <person name="Wang X."/>
            <person name="Zheng X."/>
            <person name="Niu Y."/>
            <person name="Chen S."/>
            <person name="Feng W."/>
        </authorList>
    </citation>
    <scope>NUCLEOTIDE SEQUENCE [LARGE SCALE GENOMIC DNA]</scope>
    <source>
        <strain evidence="2">DH-2019</strain>
    </source>
</reference>
<evidence type="ECO:0000313" key="2">
    <source>
        <dbReference type="EMBL" id="KAK6153818.1"/>
    </source>
</evidence>
<evidence type="ECO:0000313" key="3">
    <source>
        <dbReference type="Proteomes" id="UP001318860"/>
    </source>
</evidence>
<dbReference type="Pfam" id="PF24758">
    <property type="entry name" value="LRR_At5g56370"/>
    <property type="match status" value="1"/>
</dbReference>
<dbReference type="Proteomes" id="UP001318860">
    <property type="component" value="Unassembled WGS sequence"/>
</dbReference>
<dbReference type="InterPro" id="IPR050232">
    <property type="entry name" value="FBL13/AtMIF1-like"/>
</dbReference>
<sequence length="441" mass="49682">MDSCLNERQSCVFSTFISIFSSCRNPETLQIVPSIDRLSGLPDDILYHIVSFPPTKLSAATSILAKRWRYLWAYVPTFRISDFDGCGEYQFETCINIVIVRNVKNIYLGFVSQVKLPRCIFTCKTLVDLSLCLCGDIPMSGVVCLPALKKLYLHMVKYESDKSLEHLLSGCPVLEDLTVERFEMDLLVCSYISSPTLKRLLNSSFVNDSTYTNGYTVKIDTLALRYLQLHDSISSYLSYGLLTSLIEADVELQNFGDVLYPPSVFEFVGRLYKVKHLSTRRMEVPNSAFSTLTVKFPNLSELELDAHWRFFPKFLEYSDNLEGLIIRGSIQWALSDDDEHYRRSEVFSLFTQRWSGKCPVCCGESMSAPCAGCFPLLAPPVLLAFRNFTAAQMSSRPLASSSSMLALWPERLIRPAPSPLGKLARCGRVGVHLNEPTTSVS</sequence>
<dbReference type="SUPFAM" id="SSF81383">
    <property type="entry name" value="F-box domain"/>
    <property type="match status" value="1"/>
</dbReference>
<feature type="domain" description="F-box/LRR-repeat protein 15/At3g58940/PEG3-like LRR" evidence="1">
    <location>
        <begin position="111"/>
        <end position="204"/>
    </location>
</feature>
<dbReference type="SUPFAM" id="SSF52047">
    <property type="entry name" value="RNI-like"/>
    <property type="match status" value="1"/>
</dbReference>
<proteinExistence type="predicted"/>
<dbReference type="PANTHER" id="PTHR31900">
    <property type="entry name" value="F-BOX/RNI SUPERFAMILY PROTEIN-RELATED"/>
    <property type="match status" value="1"/>
</dbReference>
<dbReference type="InterPro" id="IPR053781">
    <property type="entry name" value="F-box_AtFBL13-like"/>
</dbReference>
<dbReference type="CDD" id="cd22160">
    <property type="entry name" value="F-box_AtFBL13-like"/>
    <property type="match status" value="1"/>
</dbReference>
<gene>
    <name evidence="2" type="ORF">DH2020_013457</name>
</gene>